<evidence type="ECO:0000256" key="1">
    <source>
        <dbReference type="ARBA" id="ARBA00001947"/>
    </source>
</evidence>
<dbReference type="InterPro" id="IPR001765">
    <property type="entry name" value="Carbonic_anhydrase"/>
</dbReference>
<sequence length="205" mass="22821">MARNSSWAERMHTANPALFARNAKGQAPHVLWIGCSDSRVGEFCIDLLPGSVFVHRNIANLMPYGDLSSLSVVQFAVDTLKVRHIVVCGHYDCGGAAAALGNKSLGVLDHWLKHLRDVRAQHKDELAAIQDPKARLNRLVELNVVAQVHHVRRMAPVVEALKQGRIAVYGMVYDVSSGHIKPIEVPHDDNEMDYLVYSNDEDFEH</sequence>
<comment type="catalytic activity">
    <reaction evidence="7 8">
        <text>hydrogencarbonate + H(+) = CO2 + H2O</text>
        <dbReference type="Rhea" id="RHEA:10748"/>
        <dbReference type="ChEBI" id="CHEBI:15377"/>
        <dbReference type="ChEBI" id="CHEBI:15378"/>
        <dbReference type="ChEBI" id="CHEBI:16526"/>
        <dbReference type="ChEBI" id="CHEBI:17544"/>
        <dbReference type="EC" id="4.2.1.1"/>
    </reaction>
</comment>
<evidence type="ECO:0000256" key="3">
    <source>
        <dbReference type="ARBA" id="ARBA00012925"/>
    </source>
</evidence>
<proteinExistence type="inferred from homology"/>
<evidence type="ECO:0000256" key="5">
    <source>
        <dbReference type="ARBA" id="ARBA00022833"/>
    </source>
</evidence>
<dbReference type="Pfam" id="PF00484">
    <property type="entry name" value="Pro_CA"/>
    <property type="match status" value="1"/>
</dbReference>
<evidence type="ECO:0000256" key="7">
    <source>
        <dbReference type="ARBA" id="ARBA00048348"/>
    </source>
</evidence>
<dbReference type="Gene3D" id="3.40.1050.10">
    <property type="entry name" value="Carbonic anhydrase"/>
    <property type="match status" value="1"/>
</dbReference>
<reference evidence="9 10" key="1">
    <citation type="submission" date="2024-03" db="EMBL/GenBank/DDBJ databases">
        <title>Genome-scale model development and genomic sequencing of the oleaginous clade Lipomyces.</title>
        <authorList>
            <consortium name="Lawrence Berkeley National Laboratory"/>
            <person name="Czajka J.J."/>
            <person name="Han Y."/>
            <person name="Kim J."/>
            <person name="Mondo S.J."/>
            <person name="Hofstad B.A."/>
            <person name="Robles A."/>
            <person name="Haridas S."/>
            <person name="Riley R."/>
            <person name="LaButti K."/>
            <person name="Pangilinan J."/>
            <person name="Andreopoulos W."/>
            <person name="Lipzen A."/>
            <person name="Yan J."/>
            <person name="Wang M."/>
            <person name="Ng V."/>
            <person name="Grigoriev I.V."/>
            <person name="Spatafora J.W."/>
            <person name="Magnuson J.K."/>
            <person name="Baker S.E."/>
            <person name="Pomraning K.R."/>
        </authorList>
    </citation>
    <scope>NUCLEOTIDE SEQUENCE [LARGE SCALE GENOMIC DNA]</scope>
    <source>
        <strain evidence="9 10">Phaff 52-87</strain>
    </source>
</reference>
<keyword evidence="6 8" id="KW-0456">Lyase</keyword>
<protein>
    <recommendedName>
        <fullName evidence="3 8">Carbonic anhydrase</fullName>
        <ecNumber evidence="3 8">4.2.1.1</ecNumber>
    </recommendedName>
    <alternativeName>
        <fullName evidence="8">Carbonate dehydratase</fullName>
    </alternativeName>
</protein>
<gene>
    <name evidence="9" type="ORF">BZA70DRAFT_298458</name>
</gene>
<evidence type="ECO:0000313" key="10">
    <source>
        <dbReference type="Proteomes" id="UP001498771"/>
    </source>
</evidence>
<dbReference type="PROSITE" id="PS00705">
    <property type="entry name" value="PROK_CO2_ANHYDRASE_2"/>
    <property type="match status" value="1"/>
</dbReference>
<evidence type="ECO:0000256" key="6">
    <source>
        <dbReference type="ARBA" id="ARBA00023239"/>
    </source>
</evidence>
<comment type="cofactor">
    <cofactor evidence="1">
        <name>Zn(2+)</name>
        <dbReference type="ChEBI" id="CHEBI:29105"/>
    </cofactor>
</comment>
<keyword evidence="4" id="KW-0479">Metal-binding</keyword>
<dbReference type="InterPro" id="IPR015892">
    <property type="entry name" value="Carbonic_anhydrase_CS"/>
</dbReference>
<dbReference type="CDD" id="cd00883">
    <property type="entry name" value="beta_CA_cladeA"/>
    <property type="match status" value="1"/>
</dbReference>
<dbReference type="PROSITE" id="PS51257">
    <property type="entry name" value="PROKAR_LIPOPROTEIN"/>
    <property type="match status" value="1"/>
</dbReference>
<comment type="function">
    <text evidence="8">Reversible hydration of carbon dioxide.</text>
</comment>
<evidence type="ECO:0000256" key="8">
    <source>
        <dbReference type="RuleBase" id="RU003956"/>
    </source>
</evidence>
<evidence type="ECO:0000313" key="9">
    <source>
        <dbReference type="EMBL" id="KAK7208096.1"/>
    </source>
</evidence>
<dbReference type="SUPFAM" id="SSF53056">
    <property type="entry name" value="beta-carbonic anhydrase, cab"/>
    <property type="match status" value="1"/>
</dbReference>
<comment type="similarity">
    <text evidence="2 8">Belongs to the beta-class carbonic anhydrase family.</text>
</comment>
<dbReference type="EC" id="4.2.1.1" evidence="3 8"/>
<dbReference type="PANTHER" id="PTHR11002">
    <property type="entry name" value="CARBONIC ANHYDRASE"/>
    <property type="match status" value="1"/>
</dbReference>
<dbReference type="Proteomes" id="UP001498771">
    <property type="component" value="Unassembled WGS sequence"/>
</dbReference>
<accession>A0ABR1FE38</accession>
<dbReference type="RefSeq" id="XP_064771129.1">
    <property type="nucleotide sequence ID" value="XM_064914608.1"/>
</dbReference>
<keyword evidence="5 8" id="KW-0862">Zinc</keyword>
<dbReference type="PANTHER" id="PTHR11002:SF76">
    <property type="entry name" value="CARBONIC ANHYDRASE"/>
    <property type="match status" value="1"/>
</dbReference>
<dbReference type="SMART" id="SM00947">
    <property type="entry name" value="Pro_CA"/>
    <property type="match status" value="1"/>
</dbReference>
<comment type="caution">
    <text evidence="9">The sequence shown here is derived from an EMBL/GenBank/DDBJ whole genome shotgun (WGS) entry which is preliminary data.</text>
</comment>
<dbReference type="GeneID" id="90040120"/>
<name>A0ABR1FE38_9ASCO</name>
<evidence type="ECO:0000256" key="4">
    <source>
        <dbReference type="ARBA" id="ARBA00022723"/>
    </source>
</evidence>
<dbReference type="InterPro" id="IPR036874">
    <property type="entry name" value="Carbonic_anhydrase_sf"/>
</dbReference>
<keyword evidence="10" id="KW-1185">Reference proteome</keyword>
<organism evidence="9 10">
    <name type="scientific">Myxozyma melibiosi</name>
    <dbReference type="NCBI Taxonomy" id="54550"/>
    <lineage>
        <taxon>Eukaryota</taxon>
        <taxon>Fungi</taxon>
        <taxon>Dikarya</taxon>
        <taxon>Ascomycota</taxon>
        <taxon>Saccharomycotina</taxon>
        <taxon>Lipomycetes</taxon>
        <taxon>Lipomycetales</taxon>
        <taxon>Lipomycetaceae</taxon>
        <taxon>Myxozyma</taxon>
    </lineage>
</organism>
<dbReference type="EMBL" id="JBBJBU010000001">
    <property type="protein sequence ID" value="KAK7208096.1"/>
    <property type="molecule type" value="Genomic_DNA"/>
</dbReference>
<evidence type="ECO:0000256" key="2">
    <source>
        <dbReference type="ARBA" id="ARBA00006217"/>
    </source>
</evidence>